<dbReference type="InterPro" id="IPR050357">
    <property type="entry name" value="Arrestin_domain-protein"/>
</dbReference>
<reference evidence="4" key="1">
    <citation type="submission" date="2025-08" db="UniProtKB">
        <authorList>
            <consortium name="Ensembl"/>
        </authorList>
    </citation>
    <scope>IDENTIFICATION</scope>
</reference>
<dbReference type="SUPFAM" id="SSF81296">
    <property type="entry name" value="E set domains"/>
    <property type="match status" value="2"/>
</dbReference>
<dbReference type="Proteomes" id="UP000265000">
    <property type="component" value="Unplaced"/>
</dbReference>
<dbReference type="GO" id="GO:0007399">
    <property type="term" value="P:nervous system development"/>
    <property type="evidence" value="ECO:0007669"/>
    <property type="project" value="UniProtKB-ARBA"/>
</dbReference>
<dbReference type="SMART" id="SM01017">
    <property type="entry name" value="Arrestin_C"/>
    <property type="match status" value="1"/>
</dbReference>
<dbReference type="STRING" id="8078.ENSFHEP00000025053"/>
<dbReference type="InterPro" id="IPR014756">
    <property type="entry name" value="Ig_E-set"/>
</dbReference>
<dbReference type="AlphaFoldDB" id="A0A3Q2QCZ1"/>
<feature type="domain" description="Arrestin C-terminal-like" evidence="3">
    <location>
        <begin position="179"/>
        <end position="306"/>
    </location>
</feature>
<dbReference type="InterPro" id="IPR014752">
    <property type="entry name" value="Arrestin-like_C"/>
</dbReference>
<reference evidence="4" key="2">
    <citation type="submission" date="2025-09" db="UniProtKB">
        <authorList>
            <consortium name="Ensembl"/>
        </authorList>
    </citation>
    <scope>IDENTIFICATION</scope>
</reference>
<feature type="region of interest" description="Disordered" evidence="2">
    <location>
        <begin position="361"/>
        <end position="429"/>
    </location>
</feature>
<dbReference type="GO" id="GO:0015031">
    <property type="term" value="P:protein transport"/>
    <property type="evidence" value="ECO:0007669"/>
    <property type="project" value="TreeGrafter"/>
</dbReference>
<dbReference type="GO" id="GO:0005737">
    <property type="term" value="C:cytoplasm"/>
    <property type="evidence" value="ECO:0007669"/>
    <property type="project" value="TreeGrafter"/>
</dbReference>
<evidence type="ECO:0000256" key="1">
    <source>
        <dbReference type="ARBA" id="ARBA00005298"/>
    </source>
</evidence>
<dbReference type="PANTHER" id="PTHR11188:SF135">
    <property type="entry name" value="ARRESTIN DOMAIN CONTAINING 3-LIKE-RELATED"/>
    <property type="match status" value="1"/>
</dbReference>
<name>A0A3Q2QCZ1_FUNHE</name>
<sequence length="429" mass="48047">MTTIKKIEITYNAINANNTFTNGDVVCGQVTVEMAKDCQIDSLYIKFKGKAEVRWTERHGQTTHVYHSKDKYFSVRQYFIRDKNSKGERLSWKHHSLNNSSVVPPGIHVYPFSFQFPHQNIPSSFKGADGKIIYLLEAVLSRSMRMDSKESIAMNFVLLSRWTCFPLINWADKKMKLFTSGTVAMDVNLEKSGFFQGEGLKVVAFIKNDSSREIKPKYCIYRKHSFFARGKRRVHTKDLIKDVGTPIPPSASENVTKVIPIPQDAEPSILNCSIIKAEHRLRVYLDVKYASDPEIKFNIFILPAPQVPAMATAPPAASDFGNAFYGNYGNPNPPMWGFGPPQAPAGSQPGGPPPNYATYGIGCEATPEHRGRPRGTQNPRCPMGPPKNGPEEISQPLRGRACGLRRQAATLKWNRPWAPGRPQGRPAPW</sequence>
<dbReference type="PANTHER" id="PTHR11188">
    <property type="entry name" value="ARRESTIN DOMAIN CONTAINING PROTEIN"/>
    <property type="match status" value="1"/>
</dbReference>
<dbReference type="InterPro" id="IPR011022">
    <property type="entry name" value="Arrestin_C-like"/>
</dbReference>
<dbReference type="InterPro" id="IPR011021">
    <property type="entry name" value="Arrestin-like_N"/>
</dbReference>
<comment type="similarity">
    <text evidence="1">Belongs to the arrestin family.</text>
</comment>
<evidence type="ECO:0000256" key="2">
    <source>
        <dbReference type="SAM" id="MobiDB-lite"/>
    </source>
</evidence>
<evidence type="ECO:0000313" key="5">
    <source>
        <dbReference type="Proteomes" id="UP000265000"/>
    </source>
</evidence>
<dbReference type="GO" id="GO:0005886">
    <property type="term" value="C:plasma membrane"/>
    <property type="evidence" value="ECO:0007669"/>
    <property type="project" value="TreeGrafter"/>
</dbReference>
<evidence type="ECO:0000259" key="3">
    <source>
        <dbReference type="SMART" id="SM01017"/>
    </source>
</evidence>
<proteinExistence type="inferred from homology"/>
<keyword evidence="5" id="KW-1185">Reference proteome</keyword>
<dbReference type="Pfam" id="PF02752">
    <property type="entry name" value="Arrestin_C"/>
    <property type="match status" value="1"/>
</dbReference>
<dbReference type="Pfam" id="PF00339">
    <property type="entry name" value="Arrestin_N"/>
    <property type="match status" value="1"/>
</dbReference>
<evidence type="ECO:0000313" key="4">
    <source>
        <dbReference type="Ensembl" id="ENSFHEP00000025053.1"/>
    </source>
</evidence>
<dbReference type="GeneTree" id="ENSGT00940000164012"/>
<dbReference type="Gene3D" id="2.60.40.640">
    <property type="match status" value="2"/>
</dbReference>
<dbReference type="Ensembl" id="ENSFHET00000006197.1">
    <property type="protein sequence ID" value="ENSFHEP00000025053.1"/>
    <property type="gene ID" value="ENSFHEG00000007053.1"/>
</dbReference>
<protein>
    <submittedName>
        <fullName evidence="4">Arrestin domain-containing protein 4</fullName>
    </submittedName>
</protein>
<organism evidence="4 5">
    <name type="scientific">Fundulus heteroclitus</name>
    <name type="common">Killifish</name>
    <name type="synonym">Mummichog</name>
    <dbReference type="NCBI Taxonomy" id="8078"/>
    <lineage>
        <taxon>Eukaryota</taxon>
        <taxon>Metazoa</taxon>
        <taxon>Chordata</taxon>
        <taxon>Craniata</taxon>
        <taxon>Vertebrata</taxon>
        <taxon>Euteleostomi</taxon>
        <taxon>Actinopterygii</taxon>
        <taxon>Neopterygii</taxon>
        <taxon>Teleostei</taxon>
        <taxon>Neoteleostei</taxon>
        <taxon>Acanthomorphata</taxon>
        <taxon>Ovalentaria</taxon>
        <taxon>Atherinomorphae</taxon>
        <taxon>Cyprinodontiformes</taxon>
        <taxon>Fundulidae</taxon>
        <taxon>Fundulus</taxon>
    </lineage>
</organism>
<accession>A0A3Q2QCZ1</accession>